<feature type="domain" description="Initiator Rep protein WH1" evidence="2">
    <location>
        <begin position="12"/>
        <end position="156"/>
    </location>
</feature>
<sequence>MPKNKHVNSADIIKHNNLIVCKYNAQVNEQKFLYKLFQFVQKNNIETNKLTIPFDDFFYDYKSIVNKKIGRKDFLNLILQVQRNIITIISTEENNFITTVWFKIKGELNFENVELILDPDVFKYIKYQNGGEFTIISTDVYSLNSFYTMRIYEILKRWLAYCIKTKTPYIQNINQLKEILMLEDSKTYAEFKNFNRKILKPSIEEINNKTDILVTYNSVKGRKRKVESLEFFIEPNPKKNGVLLAPIQENKDSDEKDSVNENLKVCDEKNIISNLYIPKDHIFNERYTQKFKEYTWENSIFFDKDGKDSSSLIFKDAQDIFIDNKGINKIKNLANFKYFLGIFNNLINDDLNKFSKNL</sequence>
<accession>A0A8H9QYF5</accession>
<dbReference type="GO" id="GO:0003887">
    <property type="term" value="F:DNA-directed DNA polymerase activity"/>
    <property type="evidence" value="ECO:0007669"/>
    <property type="project" value="InterPro"/>
</dbReference>
<dbReference type="InterPro" id="IPR036390">
    <property type="entry name" value="WH_DNA-bd_sf"/>
</dbReference>
<dbReference type="Pfam" id="PF21205">
    <property type="entry name" value="Rep3_C"/>
    <property type="match status" value="1"/>
</dbReference>
<comment type="caution">
    <text evidence="3">The sequence shown here is derived from an EMBL/GenBank/DDBJ whole genome shotgun (WGS) entry which is preliminary data.</text>
</comment>
<dbReference type="EMBL" id="DACTCB010000011">
    <property type="protein sequence ID" value="HAT4308384.1"/>
    <property type="molecule type" value="Genomic_DNA"/>
</dbReference>
<proteinExistence type="inferred from homology"/>
<reference evidence="3" key="2">
    <citation type="submission" date="2020-07" db="EMBL/GenBank/DDBJ databases">
        <authorList>
            <consortium name="NCBI Pathogen Detection Project"/>
        </authorList>
    </citation>
    <scope>NUCLEOTIDE SEQUENCE</scope>
    <source>
        <strain evidence="3">C8</strain>
    </source>
</reference>
<gene>
    <name evidence="3" type="ORF">I9080_002196</name>
</gene>
<name>A0A8H9QYF5_CLOPF</name>
<protein>
    <submittedName>
        <fullName evidence="3">Replication initiation protein</fullName>
    </submittedName>
</protein>
<dbReference type="AlphaFoldDB" id="A0A8H9QYF5"/>
<dbReference type="Gene3D" id="1.10.10.10">
    <property type="entry name" value="Winged helix-like DNA-binding domain superfamily/Winged helix DNA-binding domain"/>
    <property type="match status" value="2"/>
</dbReference>
<dbReference type="SUPFAM" id="SSF46785">
    <property type="entry name" value="Winged helix' DNA-binding domain"/>
    <property type="match status" value="1"/>
</dbReference>
<dbReference type="Proteomes" id="UP000859547">
    <property type="component" value="Unassembled WGS sequence"/>
</dbReference>
<dbReference type="GO" id="GO:0006270">
    <property type="term" value="P:DNA replication initiation"/>
    <property type="evidence" value="ECO:0007669"/>
    <property type="project" value="InterPro"/>
</dbReference>
<organism evidence="3">
    <name type="scientific">Clostridium perfringens</name>
    <dbReference type="NCBI Taxonomy" id="1502"/>
    <lineage>
        <taxon>Bacteria</taxon>
        <taxon>Bacillati</taxon>
        <taxon>Bacillota</taxon>
        <taxon>Clostridia</taxon>
        <taxon>Eubacteriales</taxon>
        <taxon>Clostridiaceae</taxon>
        <taxon>Clostridium</taxon>
    </lineage>
</organism>
<dbReference type="InterPro" id="IPR000525">
    <property type="entry name" value="Initiator_Rep_WH1"/>
</dbReference>
<evidence type="ECO:0000256" key="1">
    <source>
        <dbReference type="ARBA" id="ARBA00038283"/>
    </source>
</evidence>
<comment type="similarity">
    <text evidence="1">Belongs to the initiator RepB protein family.</text>
</comment>
<dbReference type="InterPro" id="IPR036388">
    <property type="entry name" value="WH-like_DNA-bd_sf"/>
</dbReference>
<dbReference type="RefSeq" id="WP_004456498.1">
    <property type="nucleotide sequence ID" value="NZ_JAJCSJ010000080.1"/>
</dbReference>
<evidence type="ECO:0000313" key="3">
    <source>
        <dbReference type="EMBL" id="HAT4308384.1"/>
    </source>
</evidence>
<reference evidence="3" key="1">
    <citation type="journal article" date="2018" name="Genome Biol.">
        <title>SKESA: strategic k-mer extension for scrupulous assemblies.</title>
        <authorList>
            <person name="Souvorov A."/>
            <person name="Agarwala R."/>
            <person name="Lipman D.J."/>
        </authorList>
    </citation>
    <scope>NUCLEOTIDE SEQUENCE</scope>
    <source>
        <strain evidence="3">C8</strain>
    </source>
</reference>
<dbReference type="Pfam" id="PF01051">
    <property type="entry name" value="Rep3_N"/>
    <property type="match status" value="1"/>
</dbReference>
<evidence type="ECO:0000259" key="2">
    <source>
        <dbReference type="Pfam" id="PF01051"/>
    </source>
</evidence>